<dbReference type="InParanoid" id="G0N473"/>
<dbReference type="HOGENOM" id="CLU_3423377_0_0_1"/>
<organism evidence="2">
    <name type="scientific">Caenorhabditis brenneri</name>
    <name type="common">Nematode worm</name>
    <dbReference type="NCBI Taxonomy" id="135651"/>
    <lineage>
        <taxon>Eukaryota</taxon>
        <taxon>Metazoa</taxon>
        <taxon>Ecdysozoa</taxon>
        <taxon>Nematoda</taxon>
        <taxon>Chromadorea</taxon>
        <taxon>Rhabditida</taxon>
        <taxon>Rhabditina</taxon>
        <taxon>Rhabditomorpha</taxon>
        <taxon>Rhabditoidea</taxon>
        <taxon>Rhabditidae</taxon>
        <taxon>Peloderinae</taxon>
        <taxon>Caenorhabditis</taxon>
    </lineage>
</organism>
<proteinExistence type="predicted"/>
<accession>G0N473</accession>
<gene>
    <name evidence="1" type="ORF">CAEBREN_17384</name>
</gene>
<dbReference type="AlphaFoldDB" id="G0N473"/>
<sequence length="23" mass="2903">MRRYIRSTHVLFSKVVFFQFGKR</sequence>
<reference evidence="2" key="1">
    <citation type="submission" date="2011-07" db="EMBL/GenBank/DDBJ databases">
        <authorList>
            <consortium name="Caenorhabditis brenneri Sequencing and Analysis Consortium"/>
            <person name="Wilson R.K."/>
        </authorList>
    </citation>
    <scope>NUCLEOTIDE SEQUENCE [LARGE SCALE GENOMIC DNA]</scope>
    <source>
        <strain evidence="2">PB2801</strain>
    </source>
</reference>
<evidence type="ECO:0000313" key="1">
    <source>
        <dbReference type="EMBL" id="EGT52562.1"/>
    </source>
</evidence>
<evidence type="ECO:0000313" key="2">
    <source>
        <dbReference type="Proteomes" id="UP000008068"/>
    </source>
</evidence>
<dbReference type="Proteomes" id="UP000008068">
    <property type="component" value="Unassembled WGS sequence"/>
</dbReference>
<dbReference type="EMBL" id="GL379837">
    <property type="protein sequence ID" value="EGT52562.1"/>
    <property type="molecule type" value="Genomic_DNA"/>
</dbReference>
<protein>
    <submittedName>
        <fullName evidence="1">Uncharacterized protein</fullName>
    </submittedName>
</protein>
<keyword evidence="2" id="KW-1185">Reference proteome</keyword>
<name>G0N473_CAEBE</name>